<dbReference type="RefSeq" id="WP_039142339.1">
    <property type="nucleotide sequence ID" value="NZ_JSVC01000020.1"/>
</dbReference>
<dbReference type="PIRSF" id="PIRSF028188">
    <property type="entry name" value="Amdntrnsf_FN0238"/>
    <property type="match status" value="1"/>
</dbReference>
<dbReference type="NCBIfam" id="NF046062">
    <property type="entry name" value="citrull_CtlX"/>
    <property type="match status" value="1"/>
</dbReference>
<accession>A0A0C1IGL0</accession>
<name>A0A0C1IGL0_9BACT</name>
<gene>
    <name evidence="1" type="ORF">OI18_17870</name>
</gene>
<dbReference type="OrthoDB" id="9788268at2"/>
<dbReference type="Gene3D" id="3.75.10.10">
    <property type="entry name" value="L-arginine/glycine Amidinotransferase, Chain A"/>
    <property type="match status" value="1"/>
</dbReference>
<sequence>MQTTNNLLMIRPVNFTFNAETAVNNAFQVAGKTDDAQVKAEQEFDGFVEKLRHFGIQVTVINDTPVPYTPDSIFPNNWISFHEDGTVILYPMFAVNRRSERKQHVMQEIFDKFFHSSIIDMSGAEANDHFLEGTGSLVLDRDKRIAYACLSPRTDQALVDEFCRKMDYKGITFFASDKTGNAIYHTNVMMCVADRYVVVCLDSIPDAKQSQSVVDAILSTGKKVIPISLEQMNRFAGNMLQVNNNVGDKFLVMSTQAYESLDEKQRSELESFNPIIHSDLTTIETNGGGSARCMMAEVFLPEKSTH</sequence>
<dbReference type="AlphaFoldDB" id="A0A0C1IGL0"/>
<keyword evidence="2" id="KW-1185">Reference proteome</keyword>
<evidence type="ECO:0000313" key="1">
    <source>
        <dbReference type="EMBL" id="KIC93345.1"/>
    </source>
</evidence>
<dbReference type="SUPFAM" id="SSF55909">
    <property type="entry name" value="Pentein"/>
    <property type="match status" value="1"/>
</dbReference>
<dbReference type="PANTHER" id="PTHR43224:SF1">
    <property type="entry name" value="AMIDINOTRANSFERASE"/>
    <property type="match status" value="1"/>
</dbReference>
<dbReference type="InterPro" id="IPR014541">
    <property type="entry name" value="Amdntrnsf_FN0238"/>
</dbReference>
<dbReference type="Pfam" id="PF19420">
    <property type="entry name" value="DDAH_eukar"/>
    <property type="match status" value="1"/>
</dbReference>
<comment type="caution">
    <text evidence="1">The sequence shown here is derived from an EMBL/GenBank/DDBJ whole genome shotgun (WGS) entry which is preliminary data.</text>
</comment>
<reference evidence="1 2" key="1">
    <citation type="submission" date="2014-11" db="EMBL/GenBank/DDBJ databases">
        <title>Genome sequence of Flavihumibacter solisilvae 3-3.</title>
        <authorList>
            <person name="Zhou G."/>
            <person name="Li M."/>
            <person name="Wang G."/>
        </authorList>
    </citation>
    <scope>NUCLEOTIDE SEQUENCE [LARGE SCALE GENOMIC DNA]</scope>
    <source>
        <strain evidence="1 2">3-3</strain>
    </source>
</reference>
<keyword evidence="1" id="KW-0808">Transferase</keyword>
<dbReference type="GO" id="GO:0016740">
    <property type="term" value="F:transferase activity"/>
    <property type="evidence" value="ECO:0007669"/>
    <property type="project" value="UniProtKB-KW"/>
</dbReference>
<dbReference type="STRING" id="1349421.OI18_17870"/>
<dbReference type="Proteomes" id="UP000031408">
    <property type="component" value="Unassembled WGS sequence"/>
</dbReference>
<dbReference type="EMBL" id="JSVC01000020">
    <property type="protein sequence ID" value="KIC93345.1"/>
    <property type="molecule type" value="Genomic_DNA"/>
</dbReference>
<dbReference type="PANTHER" id="PTHR43224">
    <property type="entry name" value="AMIDINOTRANSFERASE"/>
    <property type="match status" value="1"/>
</dbReference>
<protein>
    <submittedName>
        <fullName evidence="1">Amidinotransferase</fullName>
    </submittedName>
</protein>
<proteinExistence type="predicted"/>
<evidence type="ECO:0000313" key="2">
    <source>
        <dbReference type="Proteomes" id="UP000031408"/>
    </source>
</evidence>
<organism evidence="1 2">
    <name type="scientific">Flavihumibacter solisilvae</name>
    <dbReference type="NCBI Taxonomy" id="1349421"/>
    <lineage>
        <taxon>Bacteria</taxon>
        <taxon>Pseudomonadati</taxon>
        <taxon>Bacteroidota</taxon>
        <taxon>Chitinophagia</taxon>
        <taxon>Chitinophagales</taxon>
        <taxon>Chitinophagaceae</taxon>
        <taxon>Flavihumibacter</taxon>
    </lineage>
</organism>